<gene>
    <name evidence="4" type="ORF">DRJ21_00625</name>
</gene>
<organism evidence="4 5">
    <name type="scientific">Thermoproteota archaeon</name>
    <dbReference type="NCBI Taxonomy" id="2056631"/>
    <lineage>
        <taxon>Archaea</taxon>
        <taxon>Thermoproteota</taxon>
    </lineage>
</organism>
<dbReference type="Proteomes" id="UP000281962">
    <property type="component" value="Unassembled WGS sequence"/>
</dbReference>
<protein>
    <submittedName>
        <fullName evidence="4">Branched-chain amino acid ABC transporter substrate-binding protein</fullName>
    </submittedName>
</protein>
<keyword evidence="1" id="KW-0732">Signal</keyword>
<name>A0A497EUZ5_9CREN</name>
<dbReference type="PANTHER" id="PTHR30483">
    <property type="entry name" value="LEUCINE-SPECIFIC-BINDING PROTEIN"/>
    <property type="match status" value="1"/>
</dbReference>
<dbReference type="EMBL" id="QMQY01000014">
    <property type="protein sequence ID" value="RLE51213.1"/>
    <property type="molecule type" value="Genomic_DNA"/>
</dbReference>
<evidence type="ECO:0000313" key="4">
    <source>
        <dbReference type="EMBL" id="RLE51213.1"/>
    </source>
</evidence>
<dbReference type="Gene3D" id="3.40.50.2300">
    <property type="match status" value="2"/>
</dbReference>
<keyword evidence="2" id="KW-0812">Transmembrane</keyword>
<dbReference type="Pfam" id="PF13458">
    <property type="entry name" value="Peripla_BP_6"/>
    <property type="match status" value="1"/>
</dbReference>
<dbReference type="SUPFAM" id="SSF53822">
    <property type="entry name" value="Periplasmic binding protein-like I"/>
    <property type="match status" value="1"/>
</dbReference>
<proteinExistence type="predicted"/>
<keyword evidence="2" id="KW-1133">Transmembrane helix</keyword>
<dbReference type="InterPro" id="IPR028081">
    <property type="entry name" value="Leu-bd"/>
</dbReference>
<evidence type="ECO:0000259" key="3">
    <source>
        <dbReference type="Pfam" id="PF13458"/>
    </source>
</evidence>
<evidence type="ECO:0000313" key="5">
    <source>
        <dbReference type="Proteomes" id="UP000281962"/>
    </source>
</evidence>
<dbReference type="InterPro" id="IPR051010">
    <property type="entry name" value="BCAA_transport"/>
</dbReference>
<sequence>MKSYKFYSRRGIAKIYAIVAVIIVILIVAGAAYYFFMMPKGPAVPEEIKVGLSISLTGKYARKGEYSLQAILAWQDWVNEELGGIYIKEYGKKLPVKIIYYDDKSEKETAVKLYEKLILEDKIHVALCPYSSALTYAVTPILDKYKIVSFSHGGASVKIYAGGRLKYSVQVLSPTTQYLAIALEMFATLTPKPTKVAIIFEDTEFPRSCAEAAKAKAEELGMTVVHYEGYPKGLKDFIPLLTKVKEKEPDILLGGGYLPDAVAIASQSKEINFCPKAFCLLVGVPMPDFYEALGKDAEYFYGPTQWEPQASFTPEVAAKMGLEFYGPTPDKFMELLAKSYKKYGIGKDIKSPEDVEYHHAEAFAACLVLQKALEEAGTLNSDKIRAVCNELHFCTFFGEFKIDPATGLQVGHKMVVIQWQNGKKEIVWPREVATADPVYPMPSWKERG</sequence>
<reference evidence="4 5" key="1">
    <citation type="submission" date="2018-06" db="EMBL/GenBank/DDBJ databases">
        <title>Extensive metabolic versatility and redundancy in microbially diverse, dynamic hydrothermal sediments.</title>
        <authorList>
            <person name="Dombrowski N."/>
            <person name="Teske A."/>
            <person name="Baker B.J."/>
        </authorList>
    </citation>
    <scope>NUCLEOTIDE SEQUENCE [LARGE SCALE GENOMIC DNA]</scope>
    <source>
        <strain evidence="4">B30_G17</strain>
    </source>
</reference>
<dbReference type="CDD" id="cd06338">
    <property type="entry name" value="PBP1_ABC_ligand_binding-like"/>
    <property type="match status" value="1"/>
</dbReference>
<evidence type="ECO:0000256" key="2">
    <source>
        <dbReference type="SAM" id="Phobius"/>
    </source>
</evidence>
<accession>A0A497EUZ5</accession>
<comment type="caution">
    <text evidence="4">The sequence shown here is derived from an EMBL/GenBank/DDBJ whole genome shotgun (WGS) entry which is preliminary data.</text>
</comment>
<feature type="domain" description="Leucine-binding protein" evidence="3">
    <location>
        <begin position="47"/>
        <end position="422"/>
    </location>
</feature>
<dbReference type="InterPro" id="IPR028082">
    <property type="entry name" value="Peripla_BP_I"/>
</dbReference>
<feature type="transmembrane region" description="Helical" evidence="2">
    <location>
        <begin position="12"/>
        <end position="36"/>
    </location>
</feature>
<evidence type="ECO:0000256" key="1">
    <source>
        <dbReference type="ARBA" id="ARBA00022729"/>
    </source>
</evidence>
<dbReference type="PANTHER" id="PTHR30483:SF37">
    <property type="entry name" value="ABC TRANSPORTER SUBSTRATE-BINDING PROTEIN"/>
    <property type="match status" value="1"/>
</dbReference>
<keyword evidence="2" id="KW-0472">Membrane</keyword>
<dbReference type="AlphaFoldDB" id="A0A497EUZ5"/>